<evidence type="ECO:0000259" key="1">
    <source>
        <dbReference type="Pfam" id="PF12695"/>
    </source>
</evidence>
<sequence>MTLRRRPRLTPSSRARRALQLGVVLLLGAAAGRLSPVVVRPPLVLGQDAAYPGAAGTARVTLEWAPQPFINIEPRGRAAGTLLVFYGGGLVRPQAYEWLGRALAARGVQTVIPVFPLDLAVTGVNRAGSLIGRFGAGKRVVLAGHSLGGAVAAGYAAEQGSSLSGLVLLAAYPARNVDLRAAPFPVLSLLAARDGVAAAEDVRGGLDRLPPGTTLTVLPGAVHAFFGRYGPQRGDGLPDVTREQTEREIVRAVGGFLDTLPPR</sequence>
<dbReference type="GO" id="GO:0016787">
    <property type="term" value="F:hydrolase activity"/>
    <property type="evidence" value="ECO:0007669"/>
    <property type="project" value="InterPro"/>
</dbReference>
<dbReference type="Gene3D" id="3.40.50.1820">
    <property type="entry name" value="alpha/beta hydrolase"/>
    <property type="match status" value="1"/>
</dbReference>
<feature type="domain" description="Alpha/beta hydrolase fold-5" evidence="1">
    <location>
        <begin position="83"/>
        <end position="244"/>
    </location>
</feature>
<dbReference type="EMBL" id="JACHFN010000001">
    <property type="protein sequence ID" value="MBB5232822.1"/>
    <property type="molecule type" value="Genomic_DNA"/>
</dbReference>
<evidence type="ECO:0000313" key="2">
    <source>
        <dbReference type="EMBL" id="MBB5232822.1"/>
    </source>
</evidence>
<proteinExistence type="predicted"/>
<dbReference type="Pfam" id="PF12695">
    <property type="entry name" value="Abhydrolase_5"/>
    <property type="match status" value="1"/>
</dbReference>
<comment type="caution">
    <text evidence="2">The sequence shown here is derived from an EMBL/GenBank/DDBJ whole genome shotgun (WGS) entry which is preliminary data.</text>
</comment>
<dbReference type="Proteomes" id="UP000525389">
    <property type="component" value="Unassembled WGS sequence"/>
</dbReference>
<gene>
    <name evidence="2" type="ORF">HNQ09_000239</name>
</gene>
<dbReference type="SUPFAM" id="SSF53474">
    <property type="entry name" value="alpha/beta-Hydrolases"/>
    <property type="match status" value="1"/>
</dbReference>
<name>A0A7W8LNQ6_9DEIO</name>
<protein>
    <submittedName>
        <fullName evidence="2">Pimeloyl-ACP methyl ester carboxylesterase</fullName>
    </submittedName>
</protein>
<dbReference type="RefSeq" id="WP_184024335.1">
    <property type="nucleotide sequence ID" value="NZ_JACHFN010000001.1"/>
</dbReference>
<keyword evidence="3" id="KW-1185">Reference proteome</keyword>
<reference evidence="2 3" key="1">
    <citation type="submission" date="2020-08" db="EMBL/GenBank/DDBJ databases">
        <title>Genomic Encyclopedia of Type Strains, Phase IV (KMG-IV): sequencing the most valuable type-strain genomes for metagenomic binning, comparative biology and taxonomic classification.</title>
        <authorList>
            <person name="Goeker M."/>
        </authorList>
    </citation>
    <scope>NUCLEOTIDE SEQUENCE [LARGE SCALE GENOMIC DNA]</scope>
    <source>
        <strain evidence="2 3">DSM 101791</strain>
    </source>
</reference>
<dbReference type="InterPro" id="IPR029059">
    <property type="entry name" value="AB_hydrolase_5"/>
</dbReference>
<organism evidence="2 3">
    <name type="scientific">Deinococcus budaensis</name>
    <dbReference type="NCBI Taxonomy" id="1665626"/>
    <lineage>
        <taxon>Bacteria</taxon>
        <taxon>Thermotogati</taxon>
        <taxon>Deinococcota</taxon>
        <taxon>Deinococci</taxon>
        <taxon>Deinococcales</taxon>
        <taxon>Deinococcaceae</taxon>
        <taxon>Deinococcus</taxon>
    </lineage>
</organism>
<evidence type="ECO:0000313" key="3">
    <source>
        <dbReference type="Proteomes" id="UP000525389"/>
    </source>
</evidence>
<dbReference type="InterPro" id="IPR029058">
    <property type="entry name" value="AB_hydrolase_fold"/>
</dbReference>
<accession>A0A7W8LNQ6</accession>
<dbReference type="AlphaFoldDB" id="A0A7W8LNQ6"/>